<feature type="region of interest" description="Disordered" evidence="1">
    <location>
        <begin position="242"/>
        <end position="264"/>
    </location>
</feature>
<evidence type="ECO:0000313" key="3">
    <source>
        <dbReference type="Proteomes" id="UP001346877"/>
    </source>
</evidence>
<gene>
    <name evidence="2" type="ORF">OG375_29690</name>
</gene>
<keyword evidence="3" id="KW-1185">Reference proteome</keyword>
<evidence type="ECO:0000313" key="2">
    <source>
        <dbReference type="EMBL" id="WUI81998.1"/>
    </source>
</evidence>
<dbReference type="RefSeq" id="WP_328369560.1">
    <property type="nucleotide sequence ID" value="NZ_CP107936.1"/>
</dbReference>
<organism evidence="2 3">
    <name type="scientific">Micromonospora zamorensis</name>
    <dbReference type="NCBI Taxonomy" id="709883"/>
    <lineage>
        <taxon>Bacteria</taxon>
        <taxon>Bacillati</taxon>
        <taxon>Actinomycetota</taxon>
        <taxon>Actinomycetes</taxon>
        <taxon>Micromonosporales</taxon>
        <taxon>Micromonosporaceae</taxon>
        <taxon>Micromonospora</taxon>
    </lineage>
</organism>
<name>A0ABZ1PFP1_9ACTN</name>
<accession>A0ABZ1PFP1</accession>
<sequence length="273" mass="30350">MIRRIHPECAVEPADDNTLLDGTYSSDDLTYATVLAGAELYCDRRLVLGRPSELPEHLCQAGAGRRIIMHGMHSVVDWLSFAVWEDGVLIRSLSLSPDGGIQENIGKPYDFELPYWAGEHAVEPVPGWHNQDPCPLPFHPLDLGEEALRALFGFSVEGRSAPDDIDAEAVHLHGFRVTDPSGEEQAAREAAYAAALQAMGPPRRYRMGPDGTMHEVGPDNRSWCCFNSTRWRSQSLDRSGRLRSSDELSVAGGDRSRWAGRSEDDIENQVWIR</sequence>
<dbReference type="InterPro" id="IPR053847">
    <property type="entry name" value="DUF6928"/>
</dbReference>
<feature type="compositionally biased region" description="Basic and acidic residues" evidence="1">
    <location>
        <begin position="254"/>
        <end position="263"/>
    </location>
</feature>
<proteinExistence type="predicted"/>
<dbReference type="Proteomes" id="UP001346877">
    <property type="component" value="Chromosome"/>
</dbReference>
<evidence type="ECO:0000256" key="1">
    <source>
        <dbReference type="SAM" id="MobiDB-lite"/>
    </source>
</evidence>
<reference evidence="2 3" key="1">
    <citation type="submission" date="2022-10" db="EMBL/GenBank/DDBJ databases">
        <title>The complete genomes of actinobacterial strains from the NBC collection.</title>
        <authorList>
            <person name="Joergensen T.S."/>
            <person name="Alvarez Arevalo M."/>
            <person name="Sterndorff E.B."/>
            <person name="Faurdal D."/>
            <person name="Vuksanovic O."/>
            <person name="Mourched A.-S."/>
            <person name="Charusanti P."/>
            <person name="Shaw S."/>
            <person name="Blin K."/>
            <person name="Weber T."/>
        </authorList>
    </citation>
    <scope>NUCLEOTIDE SEQUENCE [LARGE SCALE GENOMIC DNA]</scope>
    <source>
        <strain evidence="2 3">NBC_00396</strain>
    </source>
</reference>
<protein>
    <submittedName>
        <fullName evidence="2">Uncharacterized protein</fullName>
    </submittedName>
</protein>
<dbReference type="EMBL" id="CP107941">
    <property type="protein sequence ID" value="WUI81998.1"/>
    <property type="molecule type" value="Genomic_DNA"/>
</dbReference>
<dbReference type="Pfam" id="PF21997">
    <property type="entry name" value="DUF6928"/>
    <property type="match status" value="1"/>
</dbReference>